<dbReference type="Gene3D" id="1.10.287.100">
    <property type="match status" value="1"/>
</dbReference>
<dbReference type="Pfam" id="PF01047">
    <property type="entry name" value="MarR"/>
    <property type="match status" value="1"/>
</dbReference>
<dbReference type="eggNOG" id="COG1846">
    <property type="taxonomic scope" value="Bacteria"/>
</dbReference>
<accession>G8NPQ2</accession>
<protein>
    <submittedName>
        <fullName evidence="2">Regulatory protein MarR</fullName>
    </submittedName>
</protein>
<evidence type="ECO:0000313" key="2">
    <source>
        <dbReference type="EMBL" id="AEU37141.1"/>
    </source>
</evidence>
<dbReference type="EMBL" id="CP003130">
    <property type="protein sequence ID" value="AEU37141.1"/>
    <property type="molecule type" value="Genomic_DNA"/>
</dbReference>
<gene>
    <name evidence="2" type="ordered locus">AciX8_2836</name>
</gene>
<feature type="domain" description="HTH marR-type" evidence="1">
    <location>
        <begin position="13"/>
        <end position="149"/>
    </location>
</feature>
<dbReference type="PANTHER" id="PTHR39515:SF2">
    <property type="entry name" value="HTH-TYPE TRANSCRIPTIONAL REGULATOR RV0880"/>
    <property type="match status" value="1"/>
</dbReference>
<dbReference type="Proteomes" id="UP000007113">
    <property type="component" value="Chromosome"/>
</dbReference>
<dbReference type="KEGG" id="gma:AciX8_2836"/>
<organism evidence="2 3">
    <name type="scientific">Granulicella mallensis (strain ATCC BAA-1857 / DSM 23137 / MP5ACTX8)</name>
    <dbReference type="NCBI Taxonomy" id="682795"/>
    <lineage>
        <taxon>Bacteria</taxon>
        <taxon>Pseudomonadati</taxon>
        <taxon>Acidobacteriota</taxon>
        <taxon>Terriglobia</taxon>
        <taxon>Terriglobales</taxon>
        <taxon>Acidobacteriaceae</taxon>
        <taxon>Granulicella</taxon>
    </lineage>
</organism>
<dbReference type="HOGENOM" id="CLU_083287_15_1_0"/>
<dbReference type="PANTHER" id="PTHR39515">
    <property type="entry name" value="CONSERVED PROTEIN"/>
    <property type="match status" value="1"/>
</dbReference>
<dbReference type="InterPro" id="IPR052526">
    <property type="entry name" value="HTH-type_Bedaq_tolerance"/>
</dbReference>
<evidence type="ECO:0000259" key="1">
    <source>
        <dbReference type="PROSITE" id="PS50995"/>
    </source>
</evidence>
<dbReference type="SMART" id="SM00347">
    <property type="entry name" value="HTH_MARR"/>
    <property type="match status" value="1"/>
</dbReference>
<dbReference type="AlphaFoldDB" id="G8NPQ2"/>
<dbReference type="SUPFAM" id="SSF46785">
    <property type="entry name" value="Winged helix' DNA-binding domain"/>
    <property type="match status" value="1"/>
</dbReference>
<dbReference type="RefSeq" id="WP_014266018.1">
    <property type="nucleotide sequence ID" value="NC_016631.1"/>
</dbReference>
<evidence type="ECO:0000313" key="3">
    <source>
        <dbReference type="Proteomes" id="UP000007113"/>
    </source>
</evidence>
<reference evidence="2 3" key="1">
    <citation type="submission" date="2011-11" db="EMBL/GenBank/DDBJ databases">
        <title>Complete sequence of Granulicella mallensis MP5ACTX8.</title>
        <authorList>
            <consortium name="US DOE Joint Genome Institute"/>
            <person name="Lucas S."/>
            <person name="Copeland A."/>
            <person name="Lapidus A."/>
            <person name="Cheng J.-F."/>
            <person name="Goodwin L."/>
            <person name="Pitluck S."/>
            <person name="Peters L."/>
            <person name="Lu M."/>
            <person name="Detter J.C."/>
            <person name="Han C."/>
            <person name="Tapia R."/>
            <person name="Land M."/>
            <person name="Hauser L."/>
            <person name="Kyrpides N."/>
            <person name="Ivanova N."/>
            <person name="Mikhailova N."/>
            <person name="Pagani I."/>
            <person name="Rawat S."/>
            <person name="Mannisto M."/>
            <person name="Haggblom M."/>
            <person name="Woyke T."/>
        </authorList>
    </citation>
    <scope>NUCLEOTIDE SEQUENCE [LARGE SCALE GENOMIC DNA]</scope>
    <source>
        <strain evidence="3">ATCC BAA-1857 / DSM 23137 / MP5ACTX8</strain>
    </source>
</reference>
<dbReference type="InterPro" id="IPR036390">
    <property type="entry name" value="WH_DNA-bd_sf"/>
</dbReference>
<dbReference type="Gene3D" id="1.10.10.10">
    <property type="entry name" value="Winged helix-like DNA-binding domain superfamily/Winged helix DNA-binding domain"/>
    <property type="match status" value="1"/>
</dbReference>
<name>G8NPQ2_GRAMM</name>
<keyword evidence="3" id="KW-1185">Reference proteome</keyword>
<dbReference type="InterPro" id="IPR000835">
    <property type="entry name" value="HTH_MarR-typ"/>
</dbReference>
<dbReference type="PROSITE" id="PS50995">
    <property type="entry name" value="HTH_MARR_2"/>
    <property type="match status" value="1"/>
</dbReference>
<dbReference type="InterPro" id="IPR036388">
    <property type="entry name" value="WH-like_DNA-bd_sf"/>
</dbReference>
<dbReference type="GO" id="GO:0003700">
    <property type="term" value="F:DNA-binding transcription factor activity"/>
    <property type="evidence" value="ECO:0007669"/>
    <property type="project" value="InterPro"/>
</dbReference>
<proteinExistence type="predicted"/>
<sequence>MGDRASISKAEQVSALAAELRAIFGKLKRKLREQGGRSDLKPSQVSILLRLEKEGPATVSSLARAEGMRPQSMSTIITSLLEAGLVKGSPDPNDGRQTLISLSRKCEKLLKEGRAATQDWLTTAIQKKLSSQEQEKLAAAVKLLTQLIED</sequence>
<dbReference type="STRING" id="682795.AciX8_2836"/>
<dbReference type="OrthoDB" id="511972at2"/>